<feature type="chain" id="PRO_5019428603" description="DJ-1/PfpI domain-containing protein" evidence="1">
    <location>
        <begin position="22"/>
        <end position="228"/>
    </location>
</feature>
<dbReference type="SUPFAM" id="SSF52317">
    <property type="entry name" value="Class I glutamine amidotransferase-like"/>
    <property type="match status" value="1"/>
</dbReference>
<dbReference type="PANTHER" id="PTHR43130">
    <property type="entry name" value="ARAC-FAMILY TRANSCRIPTIONAL REGULATOR"/>
    <property type="match status" value="1"/>
</dbReference>
<comment type="caution">
    <text evidence="3">The sequence shown here is derived from an EMBL/GenBank/DDBJ whole genome shotgun (WGS) entry which is preliminary data.</text>
</comment>
<organism evidence="3 4">
    <name type="scientific">Gymnopilus dilepis</name>
    <dbReference type="NCBI Taxonomy" id="231916"/>
    <lineage>
        <taxon>Eukaryota</taxon>
        <taxon>Fungi</taxon>
        <taxon>Dikarya</taxon>
        <taxon>Basidiomycota</taxon>
        <taxon>Agaricomycotina</taxon>
        <taxon>Agaricomycetes</taxon>
        <taxon>Agaricomycetidae</taxon>
        <taxon>Agaricales</taxon>
        <taxon>Agaricineae</taxon>
        <taxon>Hymenogastraceae</taxon>
        <taxon>Gymnopilus</taxon>
    </lineage>
</organism>
<gene>
    <name evidence="3" type="ORF">CVT26_003152</name>
</gene>
<evidence type="ECO:0000313" key="3">
    <source>
        <dbReference type="EMBL" id="PPQ72768.1"/>
    </source>
</evidence>
<dbReference type="PANTHER" id="PTHR43130:SF7">
    <property type="entry name" value="DJ-1_PFPI DOMAIN-CONTAINING PROTEIN"/>
    <property type="match status" value="1"/>
</dbReference>
<dbReference type="InterPro" id="IPR052158">
    <property type="entry name" value="INH-QAR"/>
</dbReference>
<name>A0A409W2T5_9AGAR</name>
<evidence type="ECO:0000259" key="2">
    <source>
        <dbReference type="Pfam" id="PF01965"/>
    </source>
</evidence>
<feature type="signal peptide" evidence="1">
    <location>
        <begin position="1"/>
        <end position="21"/>
    </location>
</feature>
<evidence type="ECO:0000313" key="4">
    <source>
        <dbReference type="Proteomes" id="UP000284706"/>
    </source>
</evidence>
<dbReference type="Proteomes" id="UP000284706">
    <property type="component" value="Unassembled WGS sequence"/>
</dbReference>
<keyword evidence="1" id="KW-0732">Signal</keyword>
<dbReference type="EMBL" id="NHYE01005440">
    <property type="protein sequence ID" value="PPQ72768.1"/>
    <property type="molecule type" value="Genomic_DNA"/>
</dbReference>
<dbReference type="InterPro" id="IPR002818">
    <property type="entry name" value="DJ-1/PfpI"/>
</dbReference>
<dbReference type="Gene3D" id="3.40.50.880">
    <property type="match status" value="1"/>
</dbReference>
<keyword evidence="4" id="KW-1185">Reference proteome</keyword>
<evidence type="ECO:0000256" key="1">
    <source>
        <dbReference type="SAM" id="SignalP"/>
    </source>
</evidence>
<accession>A0A409W2T5</accession>
<dbReference type="InterPro" id="IPR029062">
    <property type="entry name" value="Class_I_gatase-like"/>
</dbReference>
<sequence>MSPHTLNFGLLLLPKFQWLDAVGPVDYINNHSKAIIKTIGVSQEVVDKAPIIKWHYISNDLKPIQASSGPPQPPSNTYHDCPELDYLIIPGPSPTDPLPEGCGEFLKKCIDDPKLKAVLLICTASLAVSQTGLLDGYHVCSNKFELRRLALAGQLYNKVHWIGDRRWHIDGKIWSSAGITAGLDLAAEFARQHFAKELVELGRDIAEYKSNPSHPDPFKDILDGIRLD</sequence>
<dbReference type="InParanoid" id="A0A409W2T5"/>
<dbReference type="AlphaFoldDB" id="A0A409W2T5"/>
<dbReference type="STRING" id="231916.A0A409W2T5"/>
<dbReference type="OrthoDB" id="543156at2759"/>
<protein>
    <recommendedName>
        <fullName evidence="2">DJ-1/PfpI domain-containing protein</fullName>
    </recommendedName>
</protein>
<dbReference type="Pfam" id="PF01965">
    <property type="entry name" value="DJ-1_PfpI"/>
    <property type="match status" value="1"/>
</dbReference>
<proteinExistence type="predicted"/>
<feature type="domain" description="DJ-1/PfpI" evidence="2">
    <location>
        <begin position="52"/>
        <end position="191"/>
    </location>
</feature>
<reference evidence="3 4" key="1">
    <citation type="journal article" date="2018" name="Evol. Lett.">
        <title>Horizontal gene cluster transfer increased hallucinogenic mushroom diversity.</title>
        <authorList>
            <person name="Reynolds H.T."/>
            <person name="Vijayakumar V."/>
            <person name="Gluck-Thaler E."/>
            <person name="Korotkin H.B."/>
            <person name="Matheny P.B."/>
            <person name="Slot J.C."/>
        </authorList>
    </citation>
    <scope>NUCLEOTIDE SEQUENCE [LARGE SCALE GENOMIC DNA]</scope>
    <source>
        <strain evidence="3 4">SRW20</strain>
    </source>
</reference>